<proteinExistence type="predicted"/>
<sequence>MMASIRTDLKLTNNTPLNIARIWVNETDNYDWDGGSRPDHNFQNVNLGSYASRAEREELNYWASSAWYRLHIEFQNGDTISFRNDQYDARHDHKREIGLDGASADKYLATQISGDDWNKITISLRMPTNGWMDKIAGDRKLFELNIPGTHDTCALYGGDLAICQTQTLREQLDSGIRFVDIRCRHIENRFAIHHGIMYQHLMFGGGVRDVCLKFLEDHPRETIIMSVKHEYDDADNTRSFEDTFRWYLEGNESMWYLDETFPSLDEVRGKIVLLRRFKANTTLGIDATAWKDNATFSIVNTHEKLCIQDEYKVPTVFHIGRKWDRVKSLLEQAQEEKVNEWYLNFTSGTSAGAYPYTVAEGSPGIEGLNSHLYSYLDQLATKRIGTIIMDFPNKPIPSLVERIIASNKFSF</sequence>
<organism evidence="8 9">
    <name type="scientific">Paenibacillus agilis</name>
    <dbReference type="NCBI Taxonomy" id="3020863"/>
    <lineage>
        <taxon>Bacteria</taxon>
        <taxon>Bacillati</taxon>
        <taxon>Bacillota</taxon>
        <taxon>Bacilli</taxon>
        <taxon>Bacillales</taxon>
        <taxon>Paenibacillaceae</taxon>
        <taxon>Paenibacillus</taxon>
    </lineage>
</organism>
<dbReference type="EMBL" id="VNJK01000001">
    <property type="protein sequence ID" value="TVX93420.1"/>
    <property type="molecule type" value="Genomic_DNA"/>
</dbReference>
<keyword evidence="9" id="KW-1185">Reference proteome</keyword>
<dbReference type="Pfam" id="PF00388">
    <property type="entry name" value="PI-PLC-X"/>
    <property type="match status" value="1"/>
</dbReference>
<dbReference type="PANTHER" id="PTHR13593:SF113">
    <property type="entry name" value="SI:DKEY-266F7.9"/>
    <property type="match status" value="1"/>
</dbReference>
<reference evidence="8 9" key="1">
    <citation type="submission" date="2019-07" db="EMBL/GenBank/DDBJ databases">
        <authorList>
            <person name="Kim J."/>
        </authorList>
    </citation>
    <scope>NUCLEOTIDE SEQUENCE [LARGE SCALE GENOMIC DNA]</scope>
    <source>
        <strain evidence="8 9">N4</strain>
    </source>
</reference>
<dbReference type="Gene3D" id="3.20.20.190">
    <property type="entry name" value="Phosphatidylinositol (PI) phosphodiesterase"/>
    <property type="match status" value="1"/>
</dbReference>
<keyword evidence="4" id="KW-0442">Lipid degradation</keyword>
<dbReference type="CDD" id="cd08586">
    <property type="entry name" value="PI-PLCc_BcPLC_like"/>
    <property type="match status" value="1"/>
</dbReference>
<name>A0A559J0L2_9BACL</name>
<dbReference type="PROSITE" id="PS50007">
    <property type="entry name" value="PIPLC_X_DOMAIN"/>
    <property type="match status" value="1"/>
</dbReference>
<evidence type="ECO:0000256" key="6">
    <source>
        <dbReference type="ARBA" id="ARBA00030782"/>
    </source>
</evidence>
<evidence type="ECO:0000313" key="8">
    <source>
        <dbReference type="EMBL" id="TVX93420.1"/>
    </source>
</evidence>
<dbReference type="InterPro" id="IPR000909">
    <property type="entry name" value="PLipase_C_PInositol-sp_X_dom"/>
</dbReference>
<dbReference type="OrthoDB" id="7191982at2"/>
<protein>
    <recommendedName>
        <fullName evidence="3">1-phosphatidylinositol phosphodiesterase</fullName>
        <ecNumber evidence="2">4.6.1.13</ecNumber>
    </recommendedName>
    <alternativeName>
        <fullName evidence="5">Phosphatidylinositol diacylglycerol-lyase</fullName>
    </alternativeName>
    <alternativeName>
        <fullName evidence="6">Phosphatidylinositol-specific phospholipase C</fullName>
    </alternativeName>
</protein>
<evidence type="ECO:0000256" key="5">
    <source>
        <dbReference type="ARBA" id="ARBA00030474"/>
    </source>
</evidence>
<evidence type="ECO:0000256" key="1">
    <source>
        <dbReference type="ARBA" id="ARBA00001316"/>
    </source>
</evidence>
<evidence type="ECO:0000256" key="2">
    <source>
        <dbReference type="ARBA" id="ARBA00012581"/>
    </source>
</evidence>
<dbReference type="PANTHER" id="PTHR13593">
    <property type="match status" value="1"/>
</dbReference>
<evidence type="ECO:0000256" key="4">
    <source>
        <dbReference type="ARBA" id="ARBA00022963"/>
    </source>
</evidence>
<dbReference type="SUPFAM" id="SSF51695">
    <property type="entry name" value="PLC-like phosphodiesterases"/>
    <property type="match status" value="1"/>
</dbReference>
<feature type="domain" description="Phosphatidylinositol-specific phospholipase C X" evidence="7">
    <location>
        <begin position="138"/>
        <end position="276"/>
    </location>
</feature>
<dbReference type="EC" id="4.6.1.13" evidence="2"/>
<dbReference type="Proteomes" id="UP000318102">
    <property type="component" value="Unassembled WGS sequence"/>
</dbReference>
<dbReference type="InterPro" id="IPR051057">
    <property type="entry name" value="PI-PLC_domain"/>
</dbReference>
<dbReference type="RefSeq" id="WP_144989896.1">
    <property type="nucleotide sequence ID" value="NZ_VNJK01000001.1"/>
</dbReference>
<comment type="catalytic activity">
    <reaction evidence="1">
        <text>a 1,2-diacyl-sn-glycero-3-phospho-(1D-myo-inositol) = 1D-myo-inositol 1,2-cyclic phosphate + a 1,2-diacyl-sn-glycerol</text>
        <dbReference type="Rhea" id="RHEA:17093"/>
        <dbReference type="ChEBI" id="CHEBI:17815"/>
        <dbReference type="ChEBI" id="CHEBI:57880"/>
        <dbReference type="ChEBI" id="CHEBI:58484"/>
        <dbReference type="EC" id="4.6.1.13"/>
    </reaction>
</comment>
<evidence type="ECO:0000259" key="7">
    <source>
        <dbReference type="SMART" id="SM00148"/>
    </source>
</evidence>
<accession>A0A559J0L2</accession>
<comment type="caution">
    <text evidence="8">The sequence shown here is derived from an EMBL/GenBank/DDBJ whole genome shotgun (WGS) entry which is preliminary data.</text>
</comment>
<dbReference type="GO" id="GO:0016042">
    <property type="term" value="P:lipid catabolic process"/>
    <property type="evidence" value="ECO:0007669"/>
    <property type="project" value="UniProtKB-KW"/>
</dbReference>
<keyword evidence="4" id="KW-0443">Lipid metabolism</keyword>
<evidence type="ECO:0000256" key="3">
    <source>
        <dbReference type="ARBA" id="ARBA00019758"/>
    </source>
</evidence>
<dbReference type="GO" id="GO:0004436">
    <property type="term" value="F:phosphatidylinositol diacylglycerol-lyase activity"/>
    <property type="evidence" value="ECO:0007669"/>
    <property type="project" value="UniProtKB-EC"/>
</dbReference>
<gene>
    <name evidence="8" type="ORF">FPZ44_10355</name>
</gene>
<dbReference type="InterPro" id="IPR017946">
    <property type="entry name" value="PLC-like_Pdiesterase_TIM-brl"/>
</dbReference>
<evidence type="ECO:0000313" key="9">
    <source>
        <dbReference type="Proteomes" id="UP000318102"/>
    </source>
</evidence>
<dbReference type="GO" id="GO:0008081">
    <property type="term" value="F:phosphoric diester hydrolase activity"/>
    <property type="evidence" value="ECO:0007669"/>
    <property type="project" value="InterPro"/>
</dbReference>
<dbReference type="SMART" id="SM00148">
    <property type="entry name" value="PLCXc"/>
    <property type="match status" value="1"/>
</dbReference>
<dbReference type="AlphaFoldDB" id="A0A559J0L2"/>